<feature type="transmembrane region" description="Helical" evidence="6">
    <location>
        <begin position="202"/>
        <end position="223"/>
    </location>
</feature>
<feature type="transmembrane region" description="Helical" evidence="6">
    <location>
        <begin position="346"/>
        <end position="363"/>
    </location>
</feature>
<keyword evidence="5 6" id="KW-0472">Membrane</keyword>
<dbReference type="PANTHER" id="PTHR43791:SF46">
    <property type="entry name" value="MAJOR FACILITATOR SUPERFAMILY (MFS) PROFILE DOMAIN-CONTAINING PROTEIN-RELATED"/>
    <property type="match status" value="1"/>
</dbReference>
<comment type="subcellular location">
    <subcellularLocation>
        <location evidence="1">Membrane</location>
        <topology evidence="1">Multi-pass membrane protein</topology>
    </subcellularLocation>
</comment>
<protein>
    <submittedName>
        <fullName evidence="8">DEKNAAC101876</fullName>
    </submittedName>
</protein>
<dbReference type="PROSITE" id="PS50850">
    <property type="entry name" value="MFS"/>
    <property type="match status" value="1"/>
</dbReference>
<accession>A0A448YJ58</accession>
<feature type="domain" description="Major facilitator superfamily (MFS) profile" evidence="7">
    <location>
        <begin position="76"/>
        <end position="491"/>
    </location>
</feature>
<dbReference type="OrthoDB" id="2985014at2759"/>
<evidence type="ECO:0000256" key="4">
    <source>
        <dbReference type="ARBA" id="ARBA00022989"/>
    </source>
</evidence>
<name>A0A448YJ58_BRENA</name>
<evidence type="ECO:0000256" key="2">
    <source>
        <dbReference type="ARBA" id="ARBA00022448"/>
    </source>
</evidence>
<feature type="transmembrane region" description="Helical" evidence="6">
    <location>
        <begin position="305"/>
        <end position="326"/>
    </location>
</feature>
<dbReference type="Gene3D" id="1.20.1250.20">
    <property type="entry name" value="MFS general substrate transporter like domains"/>
    <property type="match status" value="2"/>
</dbReference>
<evidence type="ECO:0000256" key="1">
    <source>
        <dbReference type="ARBA" id="ARBA00004141"/>
    </source>
</evidence>
<feature type="transmembrane region" description="Helical" evidence="6">
    <location>
        <begin position="370"/>
        <end position="390"/>
    </location>
</feature>
<gene>
    <name evidence="8" type="ORF">BRENAR_LOCUS1656</name>
</gene>
<sequence length="522" mass="58312">MEKSPSPAENSGSSVSSIQKVDAALTTSRIAEQNEINAATVDLSLSEELKDQKVEELAKEYGVDIKRLRWKIDLCVVPPFCLMYFLSFLDRVNISNAKIYGIEADLGLHGQQFNIALTVFFVPYIIFEVLSNYMLKIVKPHLWLSVMIFLFGIVTICLAYSHSFGGLVACRFLLGTFESGSFPAIFYIMSNFYTTMESQRRFSIFFSCTCLAGGCAGAIAYRLQDLQGVHGLNSWQWIYIVEGSVTAGLAILLFFIVPDFPEQARFLSEGERSFLKKKLEVFAGKSGFEIKQTWRDVAQVFKEPLMYIASLAYFCLIVPAYSYAYFAPTIIKELGYTAMTAQAYSIYPWLVSLGFSIILAFVSDKTRIRAPYAILASVIAIIGLAMVFAGGSHTHLKYGGCFLVATGLYSAMPILVCWMSLTFAGHIRKSVGTGYVIGYGNIGGIVSSFIFPNSEAPSYRKGLAICLGFSALSIIFILAFLANLMIYTRAKKTASYREKWDKLSNREKIMKGDYNPDYRYQY</sequence>
<dbReference type="EMBL" id="CAACVR010000008">
    <property type="protein sequence ID" value="VEU20921.1"/>
    <property type="molecule type" value="Genomic_DNA"/>
</dbReference>
<feature type="transmembrane region" description="Helical" evidence="6">
    <location>
        <begin position="72"/>
        <end position="89"/>
    </location>
</feature>
<proteinExistence type="predicted"/>
<dbReference type="InterPro" id="IPR036259">
    <property type="entry name" value="MFS_trans_sf"/>
</dbReference>
<dbReference type="STRING" id="13370.A0A448YJ58"/>
<dbReference type="FunCoup" id="A0A448YJ58">
    <property type="interactions" value="179"/>
</dbReference>
<dbReference type="Pfam" id="PF07690">
    <property type="entry name" value="MFS_1"/>
    <property type="match status" value="1"/>
</dbReference>
<evidence type="ECO:0000259" key="7">
    <source>
        <dbReference type="PROSITE" id="PS50850"/>
    </source>
</evidence>
<feature type="transmembrane region" description="Helical" evidence="6">
    <location>
        <begin position="142"/>
        <end position="161"/>
    </location>
</feature>
<reference evidence="8 9" key="1">
    <citation type="submission" date="2018-12" db="EMBL/GenBank/DDBJ databases">
        <authorList>
            <person name="Tiukova I."/>
            <person name="Dainat J."/>
        </authorList>
    </citation>
    <scope>NUCLEOTIDE SEQUENCE [LARGE SCALE GENOMIC DNA]</scope>
</reference>
<dbReference type="InterPro" id="IPR020846">
    <property type="entry name" value="MFS_dom"/>
</dbReference>
<feature type="transmembrane region" description="Helical" evidence="6">
    <location>
        <begin position="173"/>
        <end position="190"/>
    </location>
</feature>
<dbReference type="InterPro" id="IPR011701">
    <property type="entry name" value="MFS"/>
</dbReference>
<feature type="transmembrane region" description="Helical" evidence="6">
    <location>
        <begin position="109"/>
        <end position="130"/>
    </location>
</feature>
<dbReference type="AlphaFoldDB" id="A0A448YJ58"/>
<evidence type="ECO:0000313" key="8">
    <source>
        <dbReference type="EMBL" id="VEU20921.1"/>
    </source>
</evidence>
<dbReference type="GO" id="GO:0005886">
    <property type="term" value="C:plasma membrane"/>
    <property type="evidence" value="ECO:0007669"/>
    <property type="project" value="TreeGrafter"/>
</dbReference>
<dbReference type="Proteomes" id="UP000290900">
    <property type="component" value="Unassembled WGS sequence"/>
</dbReference>
<dbReference type="PANTHER" id="PTHR43791">
    <property type="entry name" value="PERMEASE-RELATED"/>
    <property type="match status" value="1"/>
</dbReference>
<dbReference type="FunFam" id="1.20.1250.20:FF:000013">
    <property type="entry name" value="MFS general substrate transporter"/>
    <property type="match status" value="1"/>
</dbReference>
<dbReference type="GO" id="GO:0022857">
    <property type="term" value="F:transmembrane transporter activity"/>
    <property type="evidence" value="ECO:0007669"/>
    <property type="project" value="InterPro"/>
</dbReference>
<dbReference type="InParanoid" id="A0A448YJ58"/>
<feature type="transmembrane region" description="Helical" evidence="6">
    <location>
        <begin position="402"/>
        <end position="424"/>
    </location>
</feature>
<keyword evidence="2" id="KW-0813">Transport</keyword>
<dbReference type="SUPFAM" id="SSF103473">
    <property type="entry name" value="MFS general substrate transporter"/>
    <property type="match status" value="1"/>
</dbReference>
<keyword evidence="9" id="KW-1185">Reference proteome</keyword>
<dbReference type="FunFam" id="1.20.1250.20:FF:000057">
    <property type="entry name" value="MFS general substrate transporter"/>
    <property type="match status" value="1"/>
</dbReference>
<evidence type="ECO:0000256" key="5">
    <source>
        <dbReference type="ARBA" id="ARBA00023136"/>
    </source>
</evidence>
<keyword evidence="3 6" id="KW-0812">Transmembrane</keyword>
<keyword evidence="4 6" id="KW-1133">Transmembrane helix</keyword>
<feature type="transmembrane region" description="Helical" evidence="6">
    <location>
        <begin position="431"/>
        <end position="450"/>
    </location>
</feature>
<feature type="transmembrane region" description="Helical" evidence="6">
    <location>
        <begin position="235"/>
        <end position="257"/>
    </location>
</feature>
<evidence type="ECO:0000256" key="6">
    <source>
        <dbReference type="SAM" id="Phobius"/>
    </source>
</evidence>
<evidence type="ECO:0000313" key="9">
    <source>
        <dbReference type="Proteomes" id="UP000290900"/>
    </source>
</evidence>
<organism evidence="8 9">
    <name type="scientific">Brettanomyces naardenensis</name>
    <name type="common">Yeast</name>
    <dbReference type="NCBI Taxonomy" id="13370"/>
    <lineage>
        <taxon>Eukaryota</taxon>
        <taxon>Fungi</taxon>
        <taxon>Dikarya</taxon>
        <taxon>Ascomycota</taxon>
        <taxon>Saccharomycotina</taxon>
        <taxon>Pichiomycetes</taxon>
        <taxon>Pichiales</taxon>
        <taxon>Pichiaceae</taxon>
        <taxon>Brettanomyces</taxon>
    </lineage>
</organism>
<feature type="transmembrane region" description="Helical" evidence="6">
    <location>
        <begin position="462"/>
        <end position="487"/>
    </location>
</feature>
<evidence type="ECO:0000256" key="3">
    <source>
        <dbReference type="ARBA" id="ARBA00022692"/>
    </source>
</evidence>